<dbReference type="InterPro" id="IPR047197">
    <property type="entry name" value="THYN1-like_EVE"/>
</dbReference>
<evidence type="ECO:0000259" key="2">
    <source>
        <dbReference type="Pfam" id="PF01878"/>
    </source>
</evidence>
<dbReference type="OrthoDB" id="9791347at2"/>
<sequence length="156" mass="18385">MNYWLMKSEPDAFSITDLKSRPKRSEHWDGVRNYQARNFMRAMKKGDLAFFYHSSCETPGVYGIIEVARAAYPDHTAWDPENRHYDPKSTPERPLWFMVDVRFKRELEKPVTLTAIKMQSSLKQMRLVQRGSRLSVMPVTAKEWNTILKLAEEKFP</sequence>
<dbReference type="PANTHER" id="PTHR14087">
    <property type="entry name" value="THYMOCYTE NUCLEAR PROTEIN 1"/>
    <property type="match status" value="1"/>
</dbReference>
<dbReference type="InterPro" id="IPR015947">
    <property type="entry name" value="PUA-like_sf"/>
</dbReference>
<dbReference type="CDD" id="cd21133">
    <property type="entry name" value="EVE"/>
    <property type="match status" value="1"/>
</dbReference>
<dbReference type="InterPro" id="IPR052181">
    <property type="entry name" value="5hmC_binding"/>
</dbReference>
<accession>A0A1B4XJ72</accession>
<dbReference type="RefSeq" id="WP_096361547.1">
    <property type="nucleotide sequence ID" value="NZ_AP014879.1"/>
</dbReference>
<keyword evidence="1" id="KW-0597">Phosphoprotein</keyword>
<dbReference type="InParanoid" id="A0A1B4XJ72"/>
<reference evidence="3 4" key="1">
    <citation type="submission" date="2015-05" db="EMBL/GenBank/DDBJ databases">
        <title>Complete genome sequence of a sulfur-oxidizing gammaproteobacterium strain HA5.</title>
        <authorList>
            <person name="Miura A."/>
            <person name="Kojima H."/>
            <person name="Fukui M."/>
        </authorList>
    </citation>
    <scope>NUCLEOTIDE SEQUENCE [LARGE SCALE GENOMIC DNA]</scope>
    <source>
        <strain evidence="3 4">HA5</strain>
    </source>
</reference>
<dbReference type="SUPFAM" id="SSF88697">
    <property type="entry name" value="PUA domain-like"/>
    <property type="match status" value="1"/>
</dbReference>
<dbReference type="InterPro" id="IPR002740">
    <property type="entry name" value="EVE_domain"/>
</dbReference>
<dbReference type="EMBL" id="AP014879">
    <property type="protein sequence ID" value="BAV34848.1"/>
    <property type="molecule type" value="Genomic_DNA"/>
</dbReference>
<dbReference type="FunFam" id="3.10.590.10:FF:000003">
    <property type="entry name" value="Thymocyte nuclear protein 1"/>
    <property type="match status" value="1"/>
</dbReference>
<evidence type="ECO:0000313" key="4">
    <source>
        <dbReference type="Proteomes" id="UP000243180"/>
    </source>
</evidence>
<proteinExistence type="predicted"/>
<dbReference type="KEGG" id="slim:SCL_2571"/>
<feature type="domain" description="EVE" evidence="2">
    <location>
        <begin position="2"/>
        <end position="150"/>
    </location>
</feature>
<evidence type="ECO:0000313" key="3">
    <source>
        <dbReference type="EMBL" id="BAV34848.1"/>
    </source>
</evidence>
<organism evidence="3 4">
    <name type="scientific">Sulfuricaulis limicola</name>
    <dbReference type="NCBI Taxonomy" id="1620215"/>
    <lineage>
        <taxon>Bacteria</taxon>
        <taxon>Pseudomonadati</taxon>
        <taxon>Pseudomonadota</taxon>
        <taxon>Gammaproteobacteria</taxon>
        <taxon>Acidiferrobacterales</taxon>
        <taxon>Acidiferrobacteraceae</taxon>
        <taxon>Sulfuricaulis</taxon>
    </lineage>
</organism>
<dbReference type="Gene3D" id="3.10.590.10">
    <property type="entry name" value="ph1033 like domains"/>
    <property type="match status" value="1"/>
</dbReference>
<dbReference type="AlphaFoldDB" id="A0A1B4XJ72"/>
<dbReference type="Proteomes" id="UP000243180">
    <property type="component" value="Chromosome"/>
</dbReference>
<gene>
    <name evidence="3" type="ORF">SCL_2571</name>
</gene>
<evidence type="ECO:0000256" key="1">
    <source>
        <dbReference type="ARBA" id="ARBA00022553"/>
    </source>
</evidence>
<keyword evidence="4" id="KW-1185">Reference proteome</keyword>
<name>A0A1B4XJ72_9GAMM</name>
<protein>
    <submittedName>
        <fullName evidence="3">EVE domain-containing protein</fullName>
    </submittedName>
</protein>
<dbReference type="PANTHER" id="PTHR14087:SF7">
    <property type="entry name" value="THYMOCYTE NUCLEAR PROTEIN 1"/>
    <property type="match status" value="1"/>
</dbReference>
<dbReference type="Pfam" id="PF01878">
    <property type="entry name" value="EVE"/>
    <property type="match status" value="1"/>
</dbReference>